<dbReference type="Pfam" id="PF06283">
    <property type="entry name" value="ThuA"/>
    <property type="match status" value="1"/>
</dbReference>
<feature type="domain" description="WW" evidence="2">
    <location>
        <begin position="219"/>
        <end position="243"/>
    </location>
</feature>
<gene>
    <name evidence="3" type="ORF">MBEBAB_1416</name>
</gene>
<comment type="caution">
    <text evidence="3">The sequence shown here is derived from an EMBL/GenBank/DDBJ whole genome shotgun (WGS) entry which is preliminary data.</text>
</comment>
<evidence type="ECO:0000256" key="1">
    <source>
        <dbReference type="SAM" id="SignalP"/>
    </source>
</evidence>
<organism evidence="3 4">
    <name type="scientific">Brevundimonas abyssalis TAR-001</name>
    <dbReference type="NCBI Taxonomy" id="1391729"/>
    <lineage>
        <taxon>Bacteria</taxon>
        <taxon>Pseudomonadati</taxon>
        <taxon>Pseudomonadota</taxon>
        <taxon>Alphaproteobacteria</taxon>
        <taxon>Caulobacterales</taxon>
        <taxon>Caulobacteraceae</taxon>
        <taxon>Brevundimonas</taxon>
    </lineage>
</organism>
<accession>A0A8E0KJ48</accession>
<sequence length="336" mass="36786">MIHRRQALLGVGAAALAAPSIAHARPRRTQRVLYLSQSVGWLHNTVARPDDGGLAMSELAMTEIGRASGAFTTRATQDASEITPALLAELDVLVVYTTGALPIPRQSWQAIQAWLASGRGGFVGLHSAADTGLDFPGGREAWVGMIGGDFAGHPWNQGDPIRIRTHGDHPTVAMWPEVLDYREEIYQYQGFDPTRVRVLQSLDLARTPTKRPWAVPVTWVRQIGHGRLFYTNLGHTPSTWSDPRFRDQIVQAVQWAGGAGRIDADPNPLDQAVDSIRALLTWSGDDPAVTDELTGQRPAWLLDMGRRITALIDHEGDEDALTAAVAPLRREVLERA</sequence>
<keyword evidence="1" id="KW-0732">Signal</keyword>
<evidence type="ECO:0000259" key="2">
    <source>
        <dbReference type="PROSITE" id="PS01159"/>
    </source>
</evidence>
<evidence type="ECO:0000313" key="4">
    <source>
        <dbReference type="Proteomes" id="UP000016569"/>
    </source>
</evidence>
<keyword evidence="4" id="KW-1185">Reference proteome</keyword>
<dbReference type="PROSITE" id="PS01159">
    <property type="entry name" value="WW_DOMAIN_1"/>
    <property type="match status" value="1"/>
</dbReference>
<evidence type="ECO:0000313" key="3">
    <source>
        <dbReference type="EMBL" id="GAD59166.1"/>
    </source>
</evidence>
<dbReference type="InterPro" id="IPR001202">
    <property type="entry name" value="WW_dom"/>
</dbReference>
<dbReference type="PANTHER" id="PTHR40469:SF2">
    <property type="entry name" value="GALACTOSE-BINDING DOMAIN-LIKE SUPERFAMILY PROTEIN"/>
    <property type="match status" value="1"/>
</dbReference>
<reference evidence="4" key="1">
    <citation type="journal article" date="2013" name="Genome Announc.">
        <title>Draft Genome Sequence of the Dimorphic Prosthecate Bacterium Brevundimonas abyssalis TAR-001T.</title>
        <authorList>
            <person name="Tsubouchi T."/>
            <person name="Nishi S."/>
            <person name="Usui K."/>
            <person name="Shimane Y."/>
            <person name="Takaki Y."/>
            <person name="Maruyama T."/>
            <person name="Hatada Y."/>
        </authorList>
    </citation>
    <scope>NUCLEOTIDE SEQUENCE [LARGE SCALE GENOMIC DNA]</scope>
    <source>
        <strain evidence="4">TAR-001</strain>
    </source>
</reference>
<dbReference type="OrthoDB" id="109511at2"/>
<protein>
    <submittedName>
        <fullName evidence="3">Cytochrome c551/c552</fullName>
    </submittedName>
</protein>
<dbReference type="Gene3D" id="3.40.50.880">
    <property type="match status" value="1"/>
</dbReference>
<dbReference type="AlphaFoldDB" id="A0A8E0KJ48"/>
<dbReference type="SUPFAM" id="SSF52317">
    <property type="entry name" value="Class I glutamine amidotransferase-like"/>
    <property type="match status" value="1"/>
</dbReference>
<dbReference type="EMBL" id="BATC01000020">
    <property type="protein sequence ID" value="GAD59166.1"/>
    <property type="molecule type" value="Genomic_DNA"/>
</dbReference>
<dbReference type="InterPro" id="IPR029010">
    <property type="entry name" value="ThuA-like"/>
</dbReference>
<name>A0A8E0KJ48_9CAUL</name>
<feature type="chain" id="PRO_5034178264" evidence="1">
    <location>
        <begin position="25"/>
        <end position="336"/>
    </location>
</feature>
<dbReference type="PANTHER" id="PTHR40469">
    <property type="entry name" value="SECRETED GLYCOSYL HYDROLASE"/>
    <property type="match status" value="1"/>
</dbReference>
<dbReference type="RefSeq" id="WP_021697261.1">
    <property type="nucleotide sequence ID" value="NZ_BATC01000020.1"/>
</dbReference>
<dbReference type="InterPro" id="IPR029062">
    <property type="entry name" value="Class_I_gatase-like"/>
</dbReference>
<dbReference type="Proteomes" id="UP000016569">
    <property type="component" value="Unassembled WGS sequence"/>
</dbReference>
<proteinExistence type="predicted"/>
<feature type="signal peptide" evidence="1">
    <location>
        <begin position="1"/>
        <end position="24"/>
    </location>
</feature>